<organism evidence="1 2">
    <name type="scientific">Xaviernesmea oryzae</name>
    <dbReference type="NCBI Taxonomy" id="464029"/>
    <lineage>
        <taxon>Bacteria</taxon>
        <taxon>Pseudomonadati</taxon>
        <taxon>Pseudomonadota</taxon>
        <taxon>Alphaproteobacteria</taxon>
        <taxon>Hyphomicrobiales</taxon>
        <taxon>Rhizobiaceae</taxon>
        <taxon>Rhizobium/Agrobacterium group</taxon>
        <taxon>Xaviernesmea</taxon>
    </lineage>
</organism>
<gene>
    <name evidence="1" type="ORF">BJF93_00845</name>
</gene>
<dbReference type="EMBL" id="MKIP01000032">
    <property type="protein sequence ID" value="OLP61511.1"/>
    <property type="molecule type" value="Genomic_DNA"/>
</dbReference>
<reference evidence="1 2" key="1">
    <citation type="submission" date="2016-09" db="EMBL/GenBank/DDBJ databases">
        <title>Rhizobium sp. nov., a novel species isolated from the rice rhizosphere.</title>
        <authorList>
            <person name="Zhao J."/>
            <person name="Zhang X."/>
        </authorList>
    </citation>
    <scope>NUCLEOTIDE SEQUENCE [LARGE SCALE GENOMIC DNA]</scope>
    <source>
        <strain evidence="1 2">1.7048</strain>
    </source>
</reference>
<accession>A0A1Q9B0M0</accession>
<dbReference type="Proteomes" id="UP000186364">
    <property type="component" value="Unassembled WGS sequence"/>
</dbReference>
<keyword evidence="2" id="KW-1185">Reference proteome</keyword>
<comment type="caution">
    <text evidence="1">The sequence shown here is derived from an EMBL/GenBank/DDBJ whole genome shotgun (WGS) entry which is preliminary data.</text>
</comment>
<dbReference type="OrthoDB" id="1551132at2"/>
<name>A0A1Q9B0M0_9HYPH</name>
<dbReference type="GO" id="GO:0006355">
    <property type="term" value="P:regulation of DNA-templated transcription"/>
    <property type="evidence" value="ECO:0007669"/>
    <property type="project" value="InterPro"/>
</dbReference>
<dbReference type="InterPro" id="IPR022148">
    <property type="entry name" value="CopG_antitoxin"/>
</dbReference>
<proteinExistence type="predicted"/>
<dbReference type="InterPro" id="IPR010985">
    <property type="entry name" value="Ribbon_hlx_hlx"/>
</dbReference>
<dbReference type="SUPFAM" id="SSF47598">
    <property type="entry name" value="Ribbon-helix-helix"/>
    <property type="match status" value="1"/>
</dbReference>
<evidence type="ECO:0000313" key="1">
    <source>
        <dbReference type="EMBL" id="OLP61511.1"/>
    </source>
</evidence>
<dbReference type="Pfam" id="PF12441">
    <property type="entry name" value="CopG_antitoxin"/>
    <property type="match status" value="1"/>
</dbReference>
<sequence length="89" mass="10241">MKKADLKTLPDLASDEEADVFVETADLSDYDLSGFKPVRFEFERKSAQLNMRLPGALLSEVKRKAAERNIPYTRLIREILEEGLRREKA</sequence>
<dbReference type="RefSeq" id="WP_075626544.1">
    <property type="nucleotide sequence ID" value="NZ_FOAM01000011.1"/>
</dbReference>
<dbReference type="AlphaFoldDB" id="A0A1Q9B0M0"/>
<evidence type="ECO:0000313" key="2">
    <source>
        <dbReference type="Proteomes" id="UP000186364"/>
    </source>
</evidence>
<protein>
    <submittedName>
        <fullName evidence="1">Uncharacterized protein</fullName>
    </submittedName>
</protein>